<evidence type="ECO:0000256" key="1">
    <source>
        <dbReference type="ARBA" id="ARBA00008080"/>
    </source>
</evidence>
<comment type="caution">
    <text evidence="10">The sequence shown here is derived from an EMBL/GenBank/DDBJ whole genome shotgun (WGS) entry which is preliminary data.</text>
</comment>
<evidence type="ECO:0000313" key="10">
    <source>
        <dbReference type="EMBL" id="TCG10855.1"/>
    </source>
</evidence>
<keyword evidence="5 7" id="KW-0687">Ribonucleoprotein</keyword>
<sequence>MARILNIEVPNDKRVVISLTYIHGIGSSLSKQILKETNIDESTRVKDLTDDQLNAIRQAANKYTTEGDLRRDVALNIKRLMEIKAYRGLRHRRGLPVRGQVTQKNARTRKGPRKTVAGKKG</sequence>
<dbReference type="FunFam" id="4.10.910.10:FF:000001">
    <property type="entry name" value="30S ribosomal protein S13"/>
    <property type="match status" value="1"/>
</dbReference>
<evidence type="ECO:0000313" key="11">
    <source>
        <dbReference type="Proteomes" id="UP000291072"/>
    </source>
</evidence>
<dbReference type="SUPFAM" id="SSF46946">
    <property type="entry name" value="S13-like H2TH domain"/>
    <property type="match status" value="1"/>
</dbReference>
<dbReference type="GO" id="GO:0019843">
    <property type="term" value="F:rRNA binding"/>
    <property type="evidence" value="ECO:0007669"/>
    <property type="project" value="UniProtKB-UniRule"/>
</dbReference>
<protein>
    <recommendedName>
        <fullName evidence="6 7">Small ribosomal subunit protein uS13</fullName>
    </recommendedName>
</protein>
<gene>
    <name evidence="7" type="primary">rpsM</name>
    <name evidence="10" type="ORF">C4B25_02880</name>
</gene>
<comment type="function">
    <text evidence="7">Located at the top of the head of the 30S subunit, it contacts several helices of the 16S rRNA. In the 70S ribosome it contacts the 23S rRNA (bridge B1a) and protein L5 of the 50S subunit (bridge B1b), connecting the 2 subunits; these bridges are implicated in subunit movement. Contacts the tRNAs in the A and P-sites.</text>
</comment>
<dbReference type="InterPro" id="IPR018269">
    <property type="entry name" value="Ribosomal_uS13_CS"/>
</dbReference>
<comment type="subunit">
    <text evidence="7">Part of the 30S ribosomal subunit. Forms a loose heterodimer with protein S19. Forms two bridges to the 50S subunit in the 70S ribosome.</text>
</comment>
<dbReference type="FunFam" id="1.10.8.50:FF:000001">
    <property type="entry name" value="30S ribosomal protein S13"/>
    <property type="match status" value="1"/>
</dbReference>
<dbReference type="GO" id="GO:0005829">
    <property type="term" value="C:cytosol"/>
    <property type="evidence" value="ECO:0007669"/>
    <property type="project" value="TreeGrafter"/>
</dbReference>
<accession>A0A4R0XPP5</accession>
<evidence type="ECO:0000256" key="5">
    <source>
        <dbReference type="ARBA" id="ARBA00023274"/>
    </source>
</evidence>
<evidence type="ECO:0000256" key="6">
    <source>
        <dbReference type="ARBA" id="ARBA00035166"/>
    </source>
</evidence>
<dbReference type="InterPro" id="IPR010979">
    <property type="entry name" value="Ribosomal_uS13-like_H2TH"/>
</dbReference>
<dbReference type="InterPro" id="IPR019980">
    <property type="entry name" value="Ribosomal_uS13_bac-type"/>
</dbReference>
<keyword evidence="7" id="KW-0820">tRNA-binding</keyword>
<dbReference type="AlphaFoldDB" id="A0A4R0XPP5"/>
<dbReference type="Gene3D" id="1.10.8.50">
    <property type="match status" value="1"/>
</dbReference>
<evidence type="ECO:0000256" key="7">
    <source>
        <dbReference type="HAMAP-Rule" id="MF_01315"/>
    </source>
</evidence>
<evidence type="ECO:0000256" key="8">
    <source>
        <dbReference type="RuleBase" id="RU003830"/>
    </source>
</evidence>
<evidence type="ECO:0000256" key="2">
    <source>
        <dbReference type="ARBA" id="ARBA00022730"/>
    </source>
</evidence>
<dbReference type="PIRSF" id="PIRSF002134">
    <property type="entry name" value="Ribosomal_S13"/>
    <property type="match status" value="1"/>
</dbReference>
<keyword evidence="4 7" id="KW-0689">Ribosomal protein</keyword>
<evidence type="ECO:0000256" key="4">
    <source>
        <dbReference type="ARBA" id="ARBA00022980"/>
    </source>
</evidence>
<dbReference type="InterPro" id="IPR001892">
    <property type="entry name" value="Ribosomal_uS13"/>
</dbReference>
<evidence type="ECO:0000256" key="3">
    <source>
        <dbReference type="ARBA" id="ARBA00022884"/>
    </source>
</evidence>
<dbReference type="GO" id="GO:0003735">
    <property type="term" value="F:structural constituent of ribosome"/>
    <property type="evidence" value="ECO:0007669"/>
    <property type="project" value="InterPro"/>
</dbReference>
<dbReference type="PROSITE" id="PS50159">
    <property type="entry name" value="RIBOSOMAL_S13_2"/>
    <property type="match status" value="1"/>
</dbReference>
<dbReference type="GO" id="GO:0006412">
    <property type="term" value="P:translation"/>
    <property type="evidence" value="ECO:0007669"/>
    <property type="project" value="UniProtKB-UniRule"/>
</dbReference>
<dbReference type="OrthoDB" id="9803610at2"/>
<dbReference type="RefSeq" id="WP_131613552.1">
    <property type="nucleotide sequence ID" value="NZ_CBDBYJ010000004.1"/>
</dbReference>
<dbReference type="Pfam" id="PF00416">
    <property type="entry name" value="Ribosomal_S13"/>
    <property type="match status" value="1"/>
</dbReference>
<evidence type="ECO:0000256" key="9">
    <source>
        <dbReference type="SAM" id="MobiDB-lite"/>
    </source>
</evidence>
<dbReference type="InterPro" id="IPR027437">
    <property type="entry name" value="Rbsml_uS13_C"/>
</dbReference>
<dbReference type="PROSITE" id="PS00646">
    <property type="entry name" value="RIBOSOMAL_S13_1"/>
    <property type="match status" value="1"/>
</dbReference>
<dbReference type="Gene3D" id="4.10.910.10">
    <property type="entry name" value="30s ribosomal protein s13, domain 2"/>
    <property type="match status" value="1"/>
</dbReference>
<name>A0A4R0XPP5_9MOLU</name>
<dbReference type="NCBIfam" id="TIGR03631">
    <property type="entry name" value="uS13_bact"/>
    <property type="match status" value="1"/>
</dbReference>
<dbReference type="Proteomes" id="UP000291072">
    <property type="component" value="Unassembled WGS sequence"/>
</dbReference>
<feature type="compositionally biased region" description="Basic residues" evidence="9">
    <location>
        <begin position="106"/>
        <end position="121"/>
    </location>
</feature>
<keyword evidence="2 7" id="KW-0699">rRNA-binding</keyword>
<organism evidence="10 11">
    <name type="scientific">Mycoplasma todarodis</name>
    <dbReference type="NCBI Taxonomy" id="1937191"/>
    <lineage>
        <taxon>Bacteria</taxon>
        <taxon>Bacillati</taxon>
        <taxon>Mycoplasmatota</taxon>
        <taxon>Mollicutes</taxon>
        <taxon>Mycoplasmataceae</taxon>
        <taxon>Mycoplasma</taxon>
    </lineage>
</organism>
<dbReference type="EMBL" id="PSZP01000020">
    <property type="protein sequence ID" value="TCG10855.1"/>
    <property type="molecule type" value="Genomic_DNA"/>
</dbReference>
<reference evidence="10 11" key="1">
    <citation type="submission" date="2018-02" db="EMBL/GenBank/DDBJ databases">
        <title>Mycoplasma marinum and Mycoplasma todarodis sp. nov., moderately halophilic and psychrotolerant mycoplasmas isolated from cephalopods.</title>
        <authorList>
            <person name="Viver T."/>
        </authorList>
    </citation>
    <scope>NUCLEOTIDE SEQUENCE [LARGE SCALE GENOMIC DNA]</scope>
    <source>
        <strain evidence="10 11">5H</strain>
    </source>
</reference>
<feature type="region of interest" description="Disordered" evidence="9">
    <location>
        <begin position="94"/>
        <end position="121"/>
    </location>
</feature>
<dbReference type="PANTHER" id="PTHR10871">
    <property type="entry name" value="30S RIBOSOMAL PROTEIN S13/40S RIBOSOMAL PROTEIN S18"/>
    <property type="match status" value="1"/>
</dbReference>
<keyword evidence="11" id="KW-1185">Reference proteome</keyword>
<dbReference type="GO" id="GO:0015935">
    <property type="term" value="C:small ribosomal subunit"/>
    <property type="evidence" value="ECO:0007669"/>
    <property type="project" value="TreeGrafter"/>
</dbReference>
<dbReference type="GO" id="GO:0000049">
    <property type="term" value="F:tRNA binding"/>
    <property type="evidence" value="ECO:0007669"/>
    <property type="project" value="UniProtKB-UniRule"/>
</dbReference>
<proteinExistence type="inferred from homology"/>
<keyword evidence="3 7" id="KW-0694">RNA-binding</keyword>
<comment type="similarity">
    <text evidence="1 7 8">Belongs to the universal ribosomal protein uS13 family.</text>
</comment>
<dbReference type="HAMAP" id="MF_01315">
    <property type="entry name" value="Ribosomal_uS13"/>
    <property type="match status" value="1"/>
</dbReference>
<dbReference type="PANTHER" id="PTHR10871:SF1">
    <property type="entry name" value="SMALL RIBOSOMAL SUBUNIT PROTEIN US13M"/>
    <property type="match status" value="1"/>
</dbReference>